<dbReference type="Proteomes" id="UP000028181">
    <property type="component" value="Chromosome I"/>
</dbReference>
<reference evidence="10" key="1">
    <citation type="journal article" date="2014" name="BMC Genomics">
        <title>Genome sequencing of two Neorhizobium galegae strains reveals a noeT gene responsible for the unusual acetylation of the nodulation factors.</title>
        <authorList>
            <person name="Osterman J."/>
            <person name="Marsh J."/>
            <person name="Laine P.K."/>
            <person name="Zeng Z."/>
            <person name="Alatalo E."/>
            <person name="Sullivan J.T."/>
            <person name="Young J.P."/>
            <person name="Thomas-Oates J."/>
            <person name="Paulin L."/>
            <person name="Lindstrom K."/>
        </authorList>
    </citation>
    <scope>NUCLEOTIDE SEQUENCE [LARGE SCALE GENOMIC DNA]</scope>
    <source>
        <strain evidence="10">HAMBI 540</strain>
    </source>
</reference>
<evidence type="ECO:0000256" key="3">
    <source>
        <dbReference type="ARBA" id="ARBA00023125"/>
    </source>
</evidence>
<evidence type="ECO:0000256" key="1">
    <source>
        <dbReference type="ARBA" id="ARBA00009437"/>
    </source>
</evidence>
<organism evidence="9 10">
    <name type="scientific">Neorhizobium galegae bv. orientalis str. HAMBI 540</name>
    <dbReference type="NCBI Taxonomy" id="1028800"/>
    <lineage>
        <taxon>Bacteria</taxon>
        <taxon>Pseudomonadati</taxon>
        <taxon>Pseudomonadota</taxon>
        <taxon>Alphaproteobacteria</taxon>
        <taxon>Hyphomicrobiales</taxon>
        <taxon>Rhizobiaceae</taxon>
        <taxon>Rhizobium/Agrobacterium group</taxon>
        <taxon>Neorhizobium</taxon>
    </lineage>
</organism>
<dbReference type="KEGG" id="ngg:RG540_CH32620"/>
<feature type="domain" description="HTH lysR-type" evidence="8">
    <location>
        <begin position="1"/>
        <end position="58"/>
    </location>
</feature>
<evidence type="ECO:0000313" key="9">
    <source>
        <dbReference type="EMBL" id="CDN49426.1"/>
    </source>
</evidence>
<dbReference type="Gene3D" id="3.40.190.10">
    <property type="entry name" value="Periplasmic binding protein-like II"/>
    <property type="match status" value="2"/>
</dbReference>
<evidence type="ECO:0000313" key="10">
    <source>
        <dbReference type="Proteomes" id="UP000028181"/>
    </source>
</evidence>
<dbReference type="OrthoDB" id="5297263at2"/>
<dbReference type="GeneID" id="24259370"/>
<dbReference type="InterPro" id="IPR050950">
    <property type="entry name" value="HTH-type_LysR_regulators"/>
</dbReference>
<dbReference type="PANTHER" id="PTHR30419">
    <property type="entry name" value="HTH-TYPE TRANSCRIPTIONAL REGULATOR YBHD"/>
    <property type="match status" value="1"/>
</dbReference>
<dbReference type="PANTHER" id="PTHR30419:SF8">
    <property type="entry name" value="NITROGEN ASSIMILATION TRANSCRIPTIONAL ACTIVATOR-RELATED"/>
    <property type="match status" value="1"/>
</dbReference>
<dbReference type="Pfam" id="PF00126">
    <property type="entry name" value="HTH_1"/>
    <property type="match status" value="1"/>
</dbReference>
<dbReference type="EMBL" id="HG938353">
    <property type="protein sequence ID" value="CDN49426.1"/>
    <property type="molecule type" value="Genomic_DNA"/>
</dbReference>
<evidence type="ECO:0000256" key="2">
    <source>
        <dbReference type="ARBA" id="ARBA00023015"/>
    </source>
</evidence>
<keyword evidence="10" id="KW-1185">Reference proteome</keyword>
<dbReference type="AlphaFoldDB" id="A0A068SUK8"/>
<dbReference type="GO" id="GO:0003677">
    <property type="term" value="F:DNA binding"/>
    <property type="evidence" value="ECO:0007669"/>
    <property type="project" value="UniProtKB-KW"/>
</dbReference>
<dbReference type="InterPro" id="IPR005119">
    <property type="entry name" value="LysR_subst-bd"/>
</dbReference>
<dbReference type="InterPro" id="IPR036390">
    <property type="entry name" value="WH_DNA-bd_sf"/>
</dbReference>
<keyword evidence="4" id="KW-0804">Transcription</keyword>
<dbReference type="RefSeq" id="WP_038589928.1">
    <property type="nucleotide sequence ID" value="NZ_HG938353.1"/>
</dbReference>
<evidence type="ECO:0000256" key="6">
    <source>
        <dbReference type="ARBA" id="ARBA00067332"/>
    </source>
</evidence>
<dbReference type="Gene3D" id="1.10.10.10">
    <property type="entry name" value="Winged helix-like DNA-binding domain superfamily/Winged helix DNA-binding domain"/>
    <property type="match status" value="1"/>
</dbReference>
<evidence type="ECO:0000259" key="8">
    <source>
        <dbReference type="PROSITE" id="PS50931"/>
    </source>
</evidence>
<dbReference type="eggNOG" id="COG0583">
    <property type="taxonomic scope" value="Bacteria"/>
</dbReference>
<protein>
    <recommendedName>
        <fullName evidence="6">HTH-type transcriptional regulator TtuA</fullName>
    </recommendedName>
    <alternativeName>
        <fullName evidence="7">Tartrate utilization transcriptional regulator</fullName>
    </alternativeName>
</protein>
<dbReference type="InterPro" id="IPR036388">
    <property type="entry name" value="WH-like_DNA-bd_sf"/>
</dbReference>
<comment type="function">
    <text evidence="5">Transcriptional regulator of the ttuABCDE tartrate utilization operon.</text>
</comment>
<dbReference type="SUPFAM" id="SSF46785">
    <property type="entry name" value="Winged helix' DNA-binding domain"/>
    <property type="match status" value="1"/>
</dbReference>
<dbReference type="GO" id="GO:0005829">
    <property type="term" value="C:cytosol"/>
    <property type="evidence" value="ECO:0007669"/>
    <property type="project" value="TreeGrafter"/>
</dbReference>
<dbReference type="InterPro" id="IPR000847">
    <property type="entry name" value="LysR_HTH_N"/>
</dbReference>
<dbReference type="Pfam" id="PF03466">
    <property type="entry name" value="LysR_substrate"/>
    <property type="match status" value="1"/>
</dbReference>
<comment type="similarity">
    <text evidence="1">Belongs to the LysR transcriptional regulatory family.</text>
</comment>
<dbReference type="SUPFAM" id="SSF53850">
    <property type="entry name" value="Periplasmic binding protein-like II"/>
    <property type="match status" value="1"/>
</dbReference>
<keyword evidence="3" id="KW-0238">DNA-binding</keyword>
<sequence length="309" mass="33658">MQLRALMYFDELVRTNSMRAAAENLNVAATAVSRQIENLEHYFGTPLVERSNRGIKLTAAGELLAARAGRTLRELEHVHQLIDDLQGLQRGKVVIYANGATVANLIAPVLAEFSLRYPKLRFEVAITSAREAVEALAGAEADLVVTLFAPKISGVKVRLRSEITYDVIMAADHPSAGARELTLRDLVHMPLALPDKNFGARQAFEELFAKDGLELDPVFVTGSLEMLKELVLRRAAVTLLPALAVQREIDAGQLAAVPIAAGKEVRTPIDLCVAPDRQLSFAAGKLVDFIERFMRGADARKSAPKRASA</sequence>
<gene>
    <name evidence="9" type="ORF">RG540_CH32620</name>
</gene>
<evidence type="ECO:0000256" key="7">
    <source>
        <dbReference type="ARBA" id="ARBA00083243"/>
    </source>
</evidence>
<dbReference type="GO" id="GO:0003700">
    <property type="term" value="F:DNA-binding transcription factor activity"/>
    <property type="evidence" value="ECO:0007669"/>
    <property type="project" value="InterPro"/>
</dbReference>
<dbReference type="PATRIC" id="fig|1028800.3.peg.3312"/>
<proteinExistence type="inferred from homology"/>
<evidence type="ECO:0000256" key="5">
    <source>
        <dbReference type="ARBA" id="ARBA00054626"/>
    </source>
</evidence>
<name>A0A068SUK8_NEOGA</name>
<dbReference type="PROSITE" id="PS50931">
    <property type="entry name" value="HTH_LYSR"/>
    <property type="match status" value="1"/>
</dbReference>
<accession>A0A068SUK8</accession>
<dbReference type="HOGENOM" id="CLU_039613_6_0_5"/>
<evidence type="ECO:0000256" key="4">
    <source>
        <dbReference type="ARBA" id="ARBA00023163"/>
    </source>
</evidence>
<dbReference type="FunFam" id="1.10.10.10:FF:000001">
    <property type="entry name" value="LysR family transcriptional regulator"/>
    <property type="match status" value="1"/>
</dbReference>
<keyword evidence="2" id="KW-0805">Transcription regulation</keyword>